<keyword evidence="2" id="KW-0472">Membrane</keyword>
<proteinExistence type="predicted"/>
<evidence type="ECO:0000313" key="5">
    <source>
        <dbReference type="Proteomes" id="UP000017148"/>
    </source>
</evidence>
<dbReference type="OrthoDB" id="9776208at2"/>
<dbReference type="Gene3D" id="2.30.30.40">
    <property type="entry name" value="SH3 Domains"/>
    <property type="match status" value="1"/>
</dbReference>
<dbReference type="Gene3D" id="1.25.40.10">
    <property type="entry name" value="Tetratricopeptide repeat domain"/>
    <property type="match status" value="1"/>
</dbReference>
<evidence type="ECO:0000256" key="3">
    <source>
        <dbReference type="SAM" id="SignalP"/>
    </source>
</evidence>
<evidence type="ECO:0000256" key="2">
    <source>
        <dbReference type="SAM" id="Phobius"/>
    </source>
</evidence>
<dbReference type="InterPro" id="IPR011990">
    <property type="entry name" value="TPR-like_helical_dom_sf"/>
</dbReference>
<feature type="chain" id="PRO_5004679097" evidence="3">
    <location>
        <begin position="20"/>
        <end position="254"/>
    </location>
</feature>
<name>U7D9Q1_9BACT</name>
<dbReference type="Proteomes" id="UP000017148">
    <property type="component" value="Unassembled WGS sequence"/>
</dbReference>
<dbReference type="eggNOG" id="COG0457">
    <property type="taxonomic scope" value="Bacteria"/>
</dbReference>
<keyword evidence="3" id="KW-0732">Signal</keyword>
<dbReference type="SUPFAM" id="SSF48452">
    <property type="entry name" value="TPR-like"/>
    <property type="match status" value="1"/>
</dbReference>
<sequence length="254" mass="29346">MIFRLGIILVLLTSLLHGAQDPFSQGNSAYAQGEYRTAIDYYHQALMKEPYPLPNMYFNMGNAWFHLGNIGKSILAYERAQILAPGDTRIEKNLRHVRSLRLDRHERETSALDELRKMYYGFFPPRSQLKLLILLALIALICTICILFIPLKNKTAPLYGLGLALLLTLFFGSTTWYSLYRLRTHQRGVVTVSKASVRPAPQGTSEGFVLHEGSTFRILDQHNHWYRISFSDTHEGWIKKDNFEIIEHLYRTNQ</sequence>
<gene>
    <name evidence="4" type="ORF">CALK_0771</name>
</gene>
<dbReference type="EMBL" id="ASJR01000005">
    <property type="protein sequence ID" value="ERP38752.1"/>
    <property type="molecule type" value="Genomic_DNA"/>
</dbReference>
<keyword evidence="2" id="KW-0812">Transmembrane</keyword>
<keyword evidence="1" id="KW-0802">TPR repeat</keyword>
<feature type="transmembrane region" description="Helical" evidence="2">
    <location>
        <begin position="131"/>
        <end position="151"/>
    </location>
</feature>
<keyword evidence="2" id="KW-1133">Transmembrane helix</keyword>
<feature type="signal peptide" evidence="3">
    <location>
        <begin position="1"/>
        <end position="19"/>
    </location>
</feature>
<evidence type="ECO:0000256" key="1">
    <source>
        <dbReference type="PROSITE-ProRule" id="PRU00339"/>
    </source>
</evidence>
<dbReference type="PROSITE" id="PS50005">
    <property type="entry name" value="TPR"/>
    <property type="match status" value="2"/>
</dbReference>
<organism evidence="4 5">
    <name type="scientific">Chitinivibrio alkaliphilus ACht1</name>
    <dbReference type="NCBI Taxonomy" id="1313304"/>
    <lineage>
        <taxon>Bacteria</taxon>
        <taxon>Pseudomonadati</taxon>
        <taxon>Fibrobacterota</taxon>
        <taxon>Chitinivibrionia</taxon>
        <taxon>Chitinivibrionales</taxon>
        <taxon>Chitinivibrionaceae</taxon>
        <taxon>Chitinivibrio</taxon>
    </lineage>
</organism>
<dbReference type="RefSeq" id="WP_022636287.1">
    <property type="nucleotide sequence ID" value="NZ_ASJR01000005.1"/>
</dbReference>
<dbReference type="SMART" id="SM00028">
    <property type="entry name" value="TPR"/>
    <property type="match status" value="2"/>
</dbReference>
<evidence type="ECO:0000313" key="4">
    <source>
        <dbReference type="EMBL" id="ERP38752.1"/>
    </source>
</evidence>
<dbReference type="STRING" id="1313304.CALK_0771"/>
<reference evidence="4 5" key="1">
    <citation type="journal article" date="2013" name="Environ. Microbiol.">
        <title>Genome analysis of Chitinivibrio alkaliphilus gen. nov., sp. nov., a novel extremely haloalkaliphilic anaerobic chitinolytic bacterium from the candidate phylum Termite Group 3.</title>
        <authorList>
            <person name="Sorokin D.Y."/>
            <person name="Gumerov V.M."/>
            <person name="Rakitin A.L."/>
            <person name="Beletsky A.V."/>
            <person name="Damste J.S."/>
            <person name="Muyzer G."/>
            <person name="Mardanov A.V."/>
            <person name="Ravin N.V."/>
        </authorList>
    </citation>
    <scope>NUCLEOTIDE SEQUENCE [LARGE SCALE GENOMIC DNA]</scope>
    <source>
        <strain evidence="4 5">ACht1</strain>
    </source>
</reference>
<feature type="transmembrane region" description="Helical" evidence="2">
    <location>
        <begin position="158"/>
        <end position="179"/>
    </location>
</feature>
<accession>U7D9Q1</accession>
<dbReference type="AlphaFoldDB" id="U7D9Q1"/>
<dbReference type="Pfam" id="PF13432">
    <property type="entry name" value="TPR_16"/>
    <property type="match status" value="1"/>
</dbReference>
<feature type="repeat" description="TPR" evidence="1">
    <location>
        <begin position="19"/>
        <end position="52"/>
    </location>
</feature>
<keyword evidence="5" id="KW-1185">Reference proteome</keyword>
<comment type="caution">
    <text evidence="4">The sequence shown here is derived from an EMBL/GenBank/DDBJ whole genome shotgun (WGS) entry which is preliminary data.</text>
</comment>
<feature type="repeat" description="TPR" evidence="1">
    <location>
        <begin position="54"/>
        <end position="87"/>
    </location>
</feature>
<dbReference type="InterPro" id="IPR019734">
    <property type="entry name" value="TPR_rpt"/>
</dbReference>
<protein>
    <submittedName>
        <fullName evidence="4">Uncharacterized protein</fullName>
    </submittedName>
</protein>